<dbReference type="EMBL" id="CP036291">
    <property type="protein sequence ID" value="QDU86836.1"/>
    <property type="molecule type" value="Genomic_DNA"/>
</dbReference>
<accession>A0A518D5T4</accession>
<organism evidence="1 2">
    <name type="scientific">Pirellulimonas nuda</name>
    <dbReference type="NCBI Taxonomy" id="2528009"/>
    <lineage>
        <taxon>Bacteria</taxon>
        <taxon>Pseudomonadati</taxon>
        <taxon>Planctomycetota</taxon>
        <taxon>Planctomycetia</taxon>
        <taxon>Pirellulales</taxon>
        <taxon>Lacipirellulaceae</taxon>
        <taxon>Pirellulimonas</taxon>
    </lineage>
</organism>
<evidence type="ECO:0000313" key="1">
    <source>
        <dbReference type="EMBL" id="QDU86836.1"/>
    </source>
</evidence>
<gene>
    <name evidence="1" type="ORF">Pla175_01890</name>
</gene>
<dbReference type="KEGG" id="pnd:Pla175_01890"/>
<dbReference type="Proteomes" id="UP000317429">
    <property type="component" value="Chromosome"/>
</dbReference>
<sequence length="363" mass="39543">MLRRLTDELRSSARWDELFEAQLLAARRRLGMPLTDDGGSAAGSAAAAPELTAAYREACLEAGRGWLALGQHRRAWPYLRACGAQQTMRDALRLATPDSESADALIEVALFEGACPALGAEWLIEHSGTCAAVTTLEQLVGQFDPPDAVACAAVLVRRLHHELVENLTGAVLRSGQAPPNHREVGRLLAEHPGLMEGGGSHVDASHLTSAVRLARLLEEPEDVRLAGELAQYGERLDADWLPNDPPPFEAFFPTHRLLLDATLGERVEEALAYFRSRAEEPVEPYSASSAAETLLVLLGRLGRDREALRFYAALAQQDRATPFSSYAPAPLMLAKRSGEWEAYDRLMGLRDDPVGLALGRLSR</sequence>
<proteinExistence type="predicted"/>
<reference evidence="1 2" key="1">
    <citation type="submission" date="2019-02" db="EMBL/GenBank/DDBJ databases">
        <title>Deep-cultivation of Planctomycetes and their phenomic and genomic characterization uncovers novel biology.</title>
        <authorList>
            <person name="Wiegand S."/>
            <person name="Jogler M."/>
            <person name="Boedeker C."/>
            <person name="Pinto D."/>
            <person name="Vollmers J."/>
            <person name="Rivas-Marin E."/>
            <person name="Kohn T."/>
            <person name="Peeters S.H."/>
            <person name="Heuer A."/>
            <person name="Rast P."/>
            <person name="Oberbeckmann S."/>
            <person name="Bunk B."/>
            <person name="Jeske O."/>
            <person name="Meyerdierks A."/>
            <person name="Storesund J.E."/>
            <person name="Kallscheuer N."/>
            <person name="Luecker S."/>
            <person name="Lage O.M."/>
            <person name="Pohl T."/>
            <person name="Merkel B.J."/>
            <person name="Hornburger P."/>
            <person name="Mueller R.-W."/>
            <person name="Bruemmer F."/>
            <person name="Labrenz M."/>
            <person name="Spormann A.M."/>
            <person name="Op den Camp H."/>
            <person name="Overmann J."/>
            <person name="Amann R."/>
            <person name="Jetten M.S.M."/>
            <person name="Mascher T."/>
            <person name="Medema M.H."/>
            <person name="Devos D.P."/>
            <person name="Kaster A.-K."/>
            <person name="Ovreas L."/>
            <person name="Rohde M."/>
            <person name="Galperin M.Y."/>
            <person name="Jogler C."/>
        </authorList>
    </citation>
    <scope>NUCLEOTIDE SEQUENCE [LARGE SCALE GENOMIC DNA]</scope>
    <source>
        <strain evidence="1 2">Pla175</strain>
    </source>
</reference>
<keyword evidence="2" id="KW-1185">Reference proteome</keyword>
<name>A0A518D5T4_9BACT</name>
<evidence type="ECO:0000313" key="2">
    <source>
        <dbReference type="Proteomes" id="UP000317429"/>
    </source>
</evidence>
<dbReference type="AlphaFoldDB" id="A0A518D5T4"/>
<protein>
    <submittedName>
        <fullName evidence="1">Uncharacterized protein</fullName>
    </submittedName>
</protein>